<dbReference type="GO" id="GO:0003700">
    <property type="term" value="F:DNA-binding transcription factor activity"/>
    <property type="evidence" value="ECO:0007669"/>
    <property type="project" value="TreeGrafter"/>
</dbReference>
<dbReference type="SUPFAM" id="SSF57667">
    <property type="entry name" value="beta-beta-alpha zinc fingers"/>
    <property type="match status" value="4"/>
</dbReference>
<feature type="domain" description="C2H2-type" evidence="13">
    <location>
        <begin position="446"/>
        <end position="473"/>
    </location>
</feature>
<dbReference type="FunFam" id="3.30.160.60:FF:000759">
    <property type="entry name" value="zinc finger protein 16"/>
    <property type="match status" value="1"/>
</dbReference>
<dbReference type="InParanoid" id="A0A3Q0FYV1"/>
<evidence type="ECO:0000256" key="1">
    <source>
        <dbReference type="ARBA" id="ARBA00004123"/>
    </source>
</evidence>
<evidence type="ECO:0000313" key="15">
    <source>
        <dbReference type="RefSeq" id="XP_025051285.1"/>
    </source>
</evidence>
<keyword evidence="14" id="KW-1185">Reference proteome</keyword>
<keyword evidence="3" id="KW-0479">Metal-binding</keyword>
<feature type="region of interest" description="Disordered" evidence="12">
    <location>
        <begin position="229"/>
        <end position="363"/>
    </location>
</feature>
<comment type="similarity">
    <text evidence="2">Belongs to the krueppel C2H2-type zinc-finger protein family.</text>
</comment>
<proteinExistence type="inferred from homology"/>
<organism evidence="14 15">
    <name type="scientific">Alligator sinensis</name>
    <name type="common">Chinese alligator</name>
    <dbReference type="NCBI Taxonomy" id="38654"/>
    <lineage>
        <taxon>Eukaryota</taxon>
        <taxon>Metazoa</taxon>
        <taxon>Chordata</taxon>
        <taxon>Craniata</taxon>
        <taxon>Vertebrata</taxon>
        <taxon>Euteleostomi</taxon>
        <taxon>Archelosauria</taxon>
        <taxon>Archosauria</taxon>
        <taxon>Crocodylia</taxon>
        <taxon>Alligatoridae</taxon>
        <taxon>Alligatorinae</taxon>
        <taxon>Alligator</taxon>
    </lineage>
</organism>
<feature type="domain" description="C2H2-type" evidence="13">
    <location>
        <begin position="502"/>
        <end position="529"/>
    </location>
</feature>
<evidence type="ECO:0000256" key="9">
    <source>
        <dbReference type="ARBA" id="ARBA00023163"/>
    </source>
</evidence>
<feature type="compositionally biased region" description="Basic and acidic residues" evidence="12">
    <location>
        <begin position="253"/>
        <end position="262"/>
    </location>
</feature>
<feature type="compositionally biased region" description="Basic and acidic residues" evidence="12">
    <location>
        <begin position="189"/>
        <end position="208"/>
    </location>
</feature>
<dbReference type="GO" id="GO:0000978">
    <property type="term" value="F:RNA polymerase II cis-regulatory region sequence-specific DNA binding"/>
    <property type="evidence" value="ECO:0007669"/>
    <property type="project" value="TreeGrafter"/>
</dbReference>
<dbReference type="AlphaFoldDB" id="A0A3Q0FYV1"/>
<dbReference type="InterPro" id="IPR036236">
    <property type="entry name" value="Znf_C2H2_sf"/>
</dbReference>
<dbReference type="GO" id="GO:0005634">
    <property type="term" value="C:nucleus"/>
    <property type="evidence" value="ECO:0007669"/>
    <property type="project" value="UniProtKB-SubCell"/>
</dbReference>
<dbReference type="GO" id="GO:0006357">
    <property type="term" value="P:regulation of transcription by RNA polymerase II"/>
    <property type="evidence" value="ECO:0007669"/>
    <property type="project" value="TreeGrafter"/>
</dbReference>
<dbReference type="InterPro" id="IPR050589">
    <property type="entry name" value="Ikaros_C2H2-ZF"/>
</dbReference>
<keyword evidence="9" id="KW-0804">Transcription</keyword>
<dbReference type="KEGG" id="asn:102370526"/>
<feature type="domain" description="C2H2-type" evidence="13">
    <location>
        <begin position="418"/>
        <end position="445"/>
    </location>
</feature>
<comment type="subcellular location">
    <subcellularLocation>
        <location evidence="1">Nucleus</location>
    </subcellularLocation>
</comment>
<dbReference type="InterPro" id="IPR013087">
    <property type="entry name" value="Znf_C2H2_type"/>
</dbReference>
<keyword evidence="8" id="KW-0238">DNA-binding</keyword>
<keyword evidence="10" id="KW-0539">Nucleus</keyword>
<dbReference type="SMART" id="SM00355">
    <property type="entry name" value="ZnF_C2H2"/>
    <property type="match status" value="6"/>
</dbReference>
<evidence type="ECO:0000256" key="8">
    <source>
        <dbReference type="ARBA" id="ARBA00023125"/>
    </source>
</evidence>
<feature type="domain" description="C2H2-type" evidence="13">
    <location>
        <begin position="332"/>
        <end position="359"/>
    </location>
</feature>
<accession>A0A3Q0FYV1</accession>
<dbReference type="GeneID" id="102370526"/>
<keyword evidence="5 11" id="KW-0863">Zinc-finger</keyword>
<feature type="domain" description="C2H2-type" evidence="13">
    <location>
        <begin position="474"/>
        <end position="501"/>
    </location>
</feature>
<feature type="compositionally biased region" description="Basic and acidic residues" evidence="12">
    <location>
        <begin position="129"/>
        <end position="138"/>
    </location>
</feature>
<dbReference type="Proteomes" id="UP000189705">
    <property type="component" value="Unplaced"/>
</dbReference>
<dbReference type="PANTHER" id="PTHR24404:SF41">
    <property type="entry name" value="ZINC FINGER PROTEIN 613"/>
    <property type="match status" value="1"/>
</dbReference>
<sequence length="613" mass="67483">MQESYESVISLAEEIAINWPQIAAFAEAHRRRGLPFVVNMEPRQRQLEPTLVQAAATTGQGGGAVFPDFRKQLRAILQTVGRRQVEKMLRELVKEQKQEEKAKRRRRAAKSPRDGGGRMLNAKEGTAPMEEHAKKGEGPRAFPESPTGKVPEGPEQKAAPAWPQSSEGLQKDPLAEARGKAIHGGGCKKAKDTRVHEKTQVEKHRPDASEDCPENCGCDLQRPHPFSEHEKSFMQGLSLQPQSPRLTESPHPCPEHGKHLLQEVEPPSQLRTLRGEGPSECLDSRRHSSVNPALLQPRGAPPGGGQPPPVCSGSGRRCSGTTGLRPQRLHSHPCMACGKGPARGSHFQRHPHTHTGERPSPCSSCGRRCIWVTHPPRPRRAHLPEKPQQGTDLAVEAPGLAMAAAVVAPCAPSGRRSYPCLECGKGFTQRSALSKHRRIHTGERPHQCTDCGKRFLQRSDLTIHRRRHTGERPYRCPQCGRRFSVSSNLAKHRRAHLGQRPFGCAVCGKGFIQRSELVIHQRSHTGERPYTCSACGKGFSRRSHLTRHQRTHMRERWPTPILPCPTTATESACSPPHHGPTPGTLPLPTVSQDLSWAISKSSPSSAFSLPSSS</sequence>
<evidence type="ECO:0000256" key="5">
    <source>
        <dbReference type="ARBA" id="ARBA00022771"/>
    </source>
</evidence>
<name>A0A3Q0FYV1_ALLSI</name>
<evidence type="ECO:0000256" key="11">
    <source>
        <dbReference type="PROSITE-ProRule" id="PRU00042"/>
    </source>
</evidence>
<feature type="region of interest" description="Disordered" evidence="12">
    <location>
        <begin position="543"/>
        <end position="589"/>
    </location>
</feature>
<keyword evidence="4" id="KW-0677">Repeat</keyword>
<reference evidence="15" key="1">
    <citation type="submission" date="2025-08" db="UniProtKB">
        <authorList>
            <consortium name="RefSeq"/>
        </authorList>
    </citation>
    <scope>IDENTIFICATION</scope>
</reference>
<keyword evidence="6" id="KW-0862">Zinc</keyword>
<evidence type="ECO:0000259" key="13">
    <source>
        <dbReference type="PROSITE" id="PS50157"/>
    </source>
</evidence>
<dbReference type="FunFam" id="3.30.160.60:FF:000848">
    <property type="entry name" value="Zinc finger protein 35"/>
    <property type="match status" value="1"/>
</dbReference>
<evidence type="ECO:0000256" key="3">
    <source>
        <dbReference type="ARBA" id="ARBA00022723"/>
    </source>
</evidence>
<keyword evidence="7" id="KW-0805">Transcription regulation</keyword>
<evidence type="ECO:0000256" key="6">
    <source>
        <dbReference type="ARBA" id="ARBA00022833"/>
    </source>
</evidence>
<feature type="region of interest" description="Disordered" evidence="12">
    <location>
        <begin position="96"/>
        <end position="213"/>
    </location>
</feature>
<dbReference type="Gene3D" id="3.30.160.60">
    <property type="entry name" value="Classic Zinc Finger"/>
    <property type="match status" value="6"/>
</dbReference>
<dbReference type="Pfam" id="PF00096">
    <property type="entry name" value="zf-C2H2"/>
    <property type="match status" value="5"/>
</dbReference>
<protein>
    <submittedName>
        <fullName evidence="15">Zinc finger protein 436-like isoform X1</fullName>
    </submittedName>
</protein>
<evidence type="ECO:0000313" key="14">
    <source>
        <dbReference type="Proteomes" id="UP000189705"/>
    </source>
</evidence>
<evidence type="ECO:0000256" key="12">
    <source>
        <dbReference type="SAM" id="MobiDB-lite"/>
    </source>
</evidence>
<dbReference type="RefSeq" id="XP_025051285.1">
    <property type="nucleotide sequence ID" value="XM_025195500.1"/>
</dbReference>
<dbReference type="FunFam" id="3.30.160.60:FF:000295">
    <property type="entry name" value="zinc finger protein 19"/>
    <property type="match status" value="1"/>
</dbReference>
<feature type="compositionally biased region" description="Polar residues" evidence="12">
    <location>
        <begin position="235"/>
        <end position="246"/>
    </location>
</feature>
<evidence type="ECO:0000256" key="2">
    <source>
        <dbReference type="ARBA" id="ARBA00006991"/>
    </source>
</evidence>
<dbReference type="FunFam" id="3.30.160.60:FF:000538">
    <property type="entry name" value="zinc finger protein 853"/>
    <property type="match status" value="1"/>
</dbReference>
<dbReference type="FunFam" id="3.30.160.60:FF:000862">
    <property type="entry name" value="zinc finger protein 697"/>
    <property type="match status" value="1"/>
</dbReference>
<evidence type="ECO:0000256" key="4">
    <source>
        <dbReference type="ARBA" id="ARBA00022737"/>
    </source>
</evidence>
<dbReference type="GO" id="GO:0008270">
    <property type="term" value="F:zinc ion binding"/>
    <property type="evidence" value="ECO:0007669"/>
    <property type="project" value="UniProtKB-KW"/>
</dbReference>
<dbReference type="PANTHER" id="PTHR24404">
    <property type="entry name" value="ZINC FINGER PROTEIN"/>
    <property type="match status" value="1"/>
</dbReference>
<feature type="compositionally biased region" description="Basic and acidic residues" evidence="12">
    <location>
        <begin position="169"/>
        <end position="179"/>
    </location>
</feature>
<dbReference type="PROSITE" id="PS00028">
    <property type="entry name" value="ZINC_FINGER_C2H2_1"/>
    <property type="match status" value="5"/>
</dbReference>
<feature type="domain" description="C2H2-type" evidence="13">
    <location>
        <begin position="530"/>
        <end position="557"/>
    </location>
</feature>
<evidence type="ECO:0000256" key="10">
    <source>
        <dbReference type="ARBA" id="ARBA00023242"/>
    </source>
</evidence>
<dbReference type="PROSITE" id="PS50157">
    <property type="entry name" value="ZINC_FINGER_C2H2_2"/>
    <property type="match status" value="6"/>
</dbReference>
<feature type="compositionally biased region" description="Low complexity" evidence="12">
    <location>
        <begin position="311"/>
        <end position="323"/>
    </location>
</feature>
<evidence type="ECO:0000256" key="7">
    <source>
        <dbReference type="ARBA" id="ARBA00023015"/>
    </source>
</evidence>
<gene>
    <name evidence="15" type="primary">LOC102370526</name>
</gene>